<dbReference type="OrthoDB" id="32079at2759"/>
<dbReference type="GeneID" id="5884944"/>
<reference evidence="3" key="1">
    <citation type="submission" date="2007-12" db="EMBL/GenBank/DDBJ databases">
        <title>Annotation of Entamoeba dispar SAW760.</title>
        <authorList>
            <person name="Lorenzi H."/>
            <person name="Inman J."/>
            <person name="Schobel S."/>
            <person name="Amedeo P."/>
            <person name="Caler E."/>
        </authorList>
    </citation>
    <scope>NUCLEOTIDE SEQUENCE [LARGE SCALE GENOMIC DNA]</scope>
    <source>
        <strain evidence="3">ATCC PRA-260 / SAW760</strain>
    </source>
</reference>
<gene>
    <name evidence="2" type="ORF">EDI_058410</name>
</gene>
<feature type="compositionally biased region" description="Basic and acidic residues" evidence="1">
    <location>
        <begin position="66"/>
        <end position="83"/>
    </location>
</feature>
<dbReference type="eggNOG" id="ENOG502REKN">
    <property type="taxonomic scope" value="Eukaryota"/>
</dbReference>
<evidence type="ECO:0000313" key="2">
    <source>
        <dbReference type="EMBL" id="EDR23822.1"/>
    </source>
</evidence>
<evidence type="ECO:0000256" key="1">
    <source>
        <dbReference type="SAM" id="MobiDB-lite"/>
    </source>
</evidence>
<accession>B0ENT5</accession>
<dbReference type="AlphaFoldDB" id="B0ENT5"/>
<keyword evidence="3" id="KW-1185">Reference proteome</keyword>
<evidence type="ECO:0000313" key="3">
    <source>
        <dbReference type="Proteomes" id="UP000008076"/>
    </source>
</evidence>
<name>B0ENT5_ENTDS</name>
<feature type="compositionally biased region" description="Basic and acidic residues" evidence="1">
    <location>
        <begin position="30"/>
        <end position="42"/>
    </location>
</feature>
<dbReference type="RefSeq" id="XP_001739799.1">
    <property type="nucleotide sequence ID" value="XM_001739747.1"/>
</dbReference>
<feature type="region of interest" description="Disordered" evidence="1">
    <location>
        <begin position="30"/>
        <end position="95"/>
    </location>
</feature>
<dbReference type="KEGG" id="edi:EDI_058410"/>
<dbReference type="EMBL" id="DS550136">
    <property type="protein sequence ID" value="EDR23822.1"/>
    <property type="molecule type" value="Genomic_DNA"/>
</dbReference>
<feature type="compositionally biased region" description="Basic residues" evidence="1">
    <location>
        <begin position="43"/>
        <end position="65"/>
    </location>
</feature>
<organism evidence="3">
    <name type="scientific">Entamoeba dispar (strain ATCC PRA-260 / SAW760)</name>
    <dbReference type="NCBI Taxonomy" id="370354"/>
    <lineage>
        <taxon>Eukaryota</taxon>
        <taxon>Amoebozoa</taxon>
        <taxon>Evosea</taxon>
        <taxon>Archamoebae</taxon>
        <taxon>Mastigamoebida</taxon>
        <taxon>Entamoebidae</taxon>
        <taxon>Entamoeba</taxon>
    </lineage>
</organism>
<dbReference type="OMA" id="NNHKIGK"/>
<proteinExistence type="predicted"/>
<dbReference type="Proteomes" id="UP000008076">
    <property type="component" value="Unassembled WGS sequence"/>
</dbReference>
<dbReference type="VEuPathDB" id="AmoebaDB:EDI_058410"/>
<sequence length="261" mass="31831">MQTNPDVYHNIEMIDMMNCQYLSTINEEKPIKQDKSEKERMKREIKKRNYHQIKTRKTNNHKIGKKSYEHIKEDKRSTQRSDDDTIEEDEYERNEKKRIKRRMNEMMKEVEKKEMNKRKIKENMKKEWNERKESGDILMREEERIKEEIETQSSNTPNYQENKIYNIIKEGYQRIKKGEIINEKEYQEETKKCGWSVGSDLTIISMIKKYGICNKKEIYHNPIIQYQIEEINGIRNEECCQKVISERIKYIVELLTIKCKL</sequence>
<protein>
    <submittedName>
        <fullName evidence="2">Uncharacterized protein</fullName>
    </submittedName>
</protein>